<dbReference type="RefSeq" id="WP_147045866.1">
    <property type="nucleotide sequence ID" value="NZ_BJZV01000006.1"/>
</dbReference>
<gene>
    <name evidence="1" type="ORF">MGN01_13900</name>
</gene>
<dbReference type="AlphaFoldDB" id="A0A512JHW0"/>
<evidence type="ECO:0000313" key="2">
    <source>
        <dbReference type="Proteomes" id="UP000321750"/>
    </source>
</evidence>
<evidence type="ECO:0000313" key="1">
    <source>
        <dbReference type="EMBL" id="GEP09545.1"/>
    </source>
</evidence>
<organism evidence="1 2">
    <name type="scientific">Methylobacterium gnaphalii</name>
    <dbReference type="NCBI Taxonomy" id="1010610"/>
    <lineage>
        <taxon>Bacteria</taxon>
        <taxon>Pseudomonadati</taxon>
        <taxon>Pseudomonadota</taxon>
        <taxon>Alphaproteobacteria</taxon>
        <taxon>Hyphomicrobiales</taxon>
        <taxon>Methylobacteriaceae</taxon>
        <taxon>Methylobacterium</taxon>
    </lineage>
</organism>
<proteinExistence type="predicted"/>
<dbReference type="Proteomes" id="UP000321750">
    <property type="component" value="Unassembled WGS sequence"/>
</dbReference>
<keyword evidence="2" id="KW-1185">Reference proteome</keyword>
<dbReference type="EMBL" id="BJZV01000006">
    <property type="protein sequence ID" value="GEP09545.1"/>
    <property type="molecule type" value="Genomic_DNA"/>
</dbReference>
<accession>A0A512JHW0</accession>
<sequence length="96" mass="10260">MAIESWITPEETPALAEAAMAVIEGRLSRFSALEREAYWASIRKAYNTPYNPPVSKRTAKAAQVPVIAISTHALPAIELQAAALVSGALAAEMHTV</sequence>
<protein>
    <submittedName>
        <fullName evidence="1">Uncharacterized protein</fullName>
    </submittedName>
</protein>
<reference evidence="1 2" key="1">
    <citation type="submission" date="2019-07" db="EMBL/GenBank/DDBJ databases">
        <title>Whole genome shotgun sequence of Methylobacterium gnaphalii NBRC 107716.</title>
        <authorList>
            <person name="Hosoyama A."/>
            <person name="Uohara A."/>
            <person name="Ohji S."/>
            <person name="Ichikawa N."/>
        </authorList>
    </citation>
    <scope>NUCLEOTIDE SEQUENCE [LARGE SCALE GENOMIC DNA]</scope>
    <source>
        <strain evidence="1 2">NBRC 107716</strain>
    </source>
</reference>
<name>A0A512JHW0_9HYPH</name>
<dbReference type="OrthoDB" id="7997936at2"/>
<comment type="caution">
    <text evidence="1">The sequence shown here is derived from an EMBL/GenBank/DDBJ whole genome shotgun (WGS) entry which is preliminary data.</text>
</comment>